<dbReference type="EMBL" id="JASVWF010000003">
    <property type="protein sequence ID" value="MDL5157601.1"/>
    <property type="molecule type" value="Genomic_DNA"/>
</dbReference>
<dbReference type="Proteomes" id="UP001231924">
    <property type="component" value="Unassembled WGS sequence"/>
</dbReference>
<gene>
    <name evidence="2" type="ORF">QRT03_16665</name>
</gene>
<name>A0ABT7MAY0_9PSEU</name>
<dbReference type="InterPro" id="IPR037523">
    <property type="entry name" value="VOC_core"/>
</dbReference>
<dbReference type="InterPro" id="IPR029068">
    <property type="entry name" value="Glyas_Bleomycin-R_OHBP_Dase"/>
</dbReference>
<dbReference type="RefSeq" id="WP_286054049.1">
    <property type="nucleotide sequence ID" value="NZ_JASVWF010000003.1"/>
</dbReference>
<dbReference type="InterPro" id="IPR004360">
    <property type="entry name" value="Glyas_Fos-R_dOase_dom"/>
</dbReference>
<dbReference type="Pfam" id="PF00903">
    <property type="entry name" value="Glyoxalase"/>
    <property type="match status" value="1"/>
</dbReference>
<dbReference type="Gene3D" id="3.30.720.110">
    <property type="match status" value="1"/>
</dbReference>
<dbReference type="Gene3D" id="3.30.720.120">
    <property type="match status" value="1"/>
</dbReference>
<protein>
    <submittedName>
        <fullName evidence="2">Glyoxalase</fullName>
    </submittedName>
</protein>
<dbReference type="PROSITE" id="PS51819">
    <property type="entry name" value="VOC"/>
    <property type="match status" value="1"/>
</dbReference>
<organism evidence="2 3">
    <name type="scientific">Actinomycetospora termitidis</name>
    <dbReference type="NCBI Taxonomy" id="3053470"/>
    <lineage>
        <taxon>Bacteria</taxon>
        <taxon>Bacillati</taxon>
        <taxon>Actinomycetota</taxon>
        <taxon>Actinomycetes</taxon>
        <taxon>Pseudonocardiales</taxon>
        <taxon>Pseudonocardiaceae</taxon>
        <taxon>Actinomycetospora</taxon>
    </lineage>
</organism>
<feature type="domain" description="VOC" evidence="1">
    <location>
        <begin position="2"/>
        <end position="126"/>
    </location>
</feature>
<proteinExistence type="predicted"/>
<comment type="caution">
    <text evidence="2">The sequence shown here is derived from an EMBL/GenBank/DDBJ whole genome shotgun (WGS) entry which is preliminary data.</text>
</comment>
<evidence type="ECO:0000259" key="1">
    <source>
        <dbReference type="PROSITE" id="PS51819"/>
    </source>
</evidence>
<dbReference type="SUPFAM" id="SSF54593">
    <property type="entry name" value="Glyoxalase/Bleomycin resistance protein/Dihydroxybiphenyl dioxygenase"/>
    <property type="match status" value="1"/>
</dbReference>
<evidence type="ECO:0000313" key="3">
    <source>
        <dbReference type="Proteomes" id="UP001231924"/>
    </source>
</evidence>
<reference evidence="2 3" key="1">
    <citation type="submission" date="2023-06" db="EMBL/GenBank/DDBJ databases">
        <title>Actinomycetospora Odt1-22.</title>
        <authorList>
            <person name="Supong K."/>
        </authorList>
    </citation>
    <scope>NUCLEOTIDE SEQUENCE [LARGE SCALE GENOMIC DNA]</scope>
    <source>
        <strain evidence="2 3">Odt1-22</strain>
    </source>
</reference>
<evidence type="ECO:0000313" key="2">
    <source>
        <dbReference type="EMBL" id="MDL5157601.1"/>
    </source>
</evidence>
<sequence>MSSVWPVLHYDDTEAALRFLVDVVGFDESVVVRDDVGDVVHAELAWPGGGALLFGGTKHVGGAHSGLRAGAVYLVAEDVDGVHARLVAASADVVAAPHETEFGAGGPTYACSVRDTEGNLLTFGTYRGAA</sequence>
<accession>A0ABT7MAY0</accession>
<keyword evidence="3" id="KW-1185">Reference proteome</keyword>